<dbReference type="AlphaFoldDB" id="A0A7Z0IQ87"/>
<proteinExistence type="predicted"/>
<dbReference type="GO" id="GO:0005829">
    <property type="term" value="C:cytosol"/>
    <property type="evidence" value="ECO:0007669"/>
    <property type="project" value="TreeGrafter"/>
</dbReference>
<evidence type="ECO:0000259" key="4">
    <source>
        <dbReference type="Pfam" id="PF01593"/>
    </source>
</evidence>
<evidence type="ECO:0000313" key="6">
    <source>
        <dbReference type="Proteomes" id="UP000564496"/>
    </source>
</evidence>
<protein>
    <recommendedName>
        <fullName evidence="3">Pyridine nucleotide-disulfide oxidoreductase domain-containing protein 2</fullName>
    </recommendedName>
</protein>
<feature type="domain" description="Amine oxidase" evidence="4">
    <location>
        <begin position="166"/>
        <end position="317"/>
    </location>
</feature>
<evidence type="ECO:0000313" key="5">
    <source>
        <dbReference type="EMBL" id="NYI75576.1"/>
    </source>
</evidence>
<gene>
    <name evidence="5" type="ORF">BJ988_000224</name>
</gene>
<dbReference type="PANTHER" id="PTHR10668:SF103">
    <property type="entry name" value="PYRIDINE NUCLEOTIDE-DISULFIDE OXIDOREDUCTASE DOMAIN-CONTAINING PROTEIN 2"/>
    <property type="match status" value="1"/>
</dbReference>
<comment type="function">
    <text evidence="1">Probable oxidoreductase that may play a role as regulator of mitochondrial function.</text>
</comment>
<organism evidence="5 6">
    <name type="scientific">Nocardioides panzhihuensis</name>
    <dbReference type="NCBI Taxonomy" id="860243"/>
    <lineage>
        <taxon>Bacteria</taxon>
        <taxon>Bacillati</taxon>
        <taxon>Actinomycetota</taxon>
        <taxon>Actinomycetes</taxon>
        <taxon>Propionibacteriales</taxon>
        <taxon>Nocardioidaceae</taxon>
        <taxon>Nocardioides</taxon>
    </lineage>
</organism>
<dbReference type="InterPro" id="IPR036188">
    <property type="entry name" value="FAD/NAD-bd_sf"/>
</dbReference>
<evidence type="ECO:0000256" key="3">
    <source>
        <dbReference type="ARBA" id="ARBA00040298"/>
    </source>
</evidence>
<name>A0A7Z0IQ87_9ACTN</name>
<evidence type="ECO:0000256" key="2">
    <source>
        <dbReference type="ARBA" id="ARBA00038825"/>
    </source>
</evidence>
<dbReference type="SUPFAM" id="SSF51905">
    <property type="entry name" value="FAD/NAD(P)-binding domain"/>
    <property type="match status" value="1"/>
</dbReference>
<comment type="subunit">
    <text evidence="2">Interacts with COX5B; this interaction may contribute to localize PYROXD2 to the inner face of the inner mitochondrial membrane.</text>
</comment>
<dbReference type="Pfam" id="PF01593">
    <property type="entry name" value="Amino_oxidase"/>
    <property type="match status" value="1"/>
</dbReference>
<dbReference type="EMBL" id="JACBZR010000001">
    <property type="protein sequence ID" value="NYI75576.1"/>
    <property type="molecule type" value="Genomic_DNA"/>
</dbReference>
<dbReference type="RefSeq" id="WP_179656285.1">
    <property type="nucleotide sequence ID" value="NZ_JACBZR010000001.1"/>
</dbReference>
<dbReference type="Pfam" id="PF13450">
    <property type="entry name" value="NAD_binding_8"/>
    <property type="match status" value="1"/>
</dbReference>
<dbReference type="GO" id="GO:0016491">
    <property type="term" value="F:oxidoreductase activity"/>
    <property type="evidence" value="ECO:0007669"/>
    <property type="project" value="InterPro"/>
</dbReference>
<sequence length="525" mass="54902">MAHQKYDVVVAGGGHNGLTAAAYLSRAGLSVLVLERLDHVGGAAISAQAFEGFPTRLSRYSYLVSLLPEQIHQDLGLDIEFASRQTASYSPFLDGSRATGLLVETPEGEATAASFRAVTGSDEEYAAWQSFYDEVADLARVVAPTLTSPLPTGDVIRSQVGGPIWRDLVERPLGEAIERRFSDDLVRGVVATDALIGTFAGLGETSLIQNRCFLYHLIGNGTGEWRVPVGGMGAVTGAITKAAYAGGAQVLTGATVTSIRGGAVGEGAEVAWTDASGSHTVTADYVLSGLAPYVLDGLLGRTPSVSTKPVGAQLKINMLLERLPRLRSGEDPKVAFAGTLHLGESYSELEKAYAEAAAGSVPTEMPGEVYCHSLTDPSILGDVPPGTQTLTYFGLHAPATLFEDPATREERKAQAVERAIASLDRHLLDPIASVVARTEDGAPCIEAKIPQEIEADLAMPGGHIFHGDLAWPWAPDDADLTTPAARWGVATDLGTVLLCGSGAVRGGAVSGLGGHNAAQAVLELR</sequence>
<comment type="caution">
    <text evidence="5">The sequence shown here is derived from an EMBL/GenBank/DDBJ whole genome shotgun (WGS) entry which is preliminary data.</text>
</comment>
<dbReference type="Proteomes" id="UP000564496">
    <property type="component" value="Unassembled WGS sequence"/>
</dbReference>
<evidence type="ECO:0000256" key="1">
    <source>
        <dbReference type="ARBA" id="ARBA00037217"/>
    </source>
</evidence>
<dbReference type="PRINTS" id="PR00469">
    <property type="entry name" value="PNDRDTASEII"/>
</dbReference>
<dbReference type="Gene3D" id="3.50.50.60">
    <property type="entry name" value="FAD/NAD(P)-binding domain"/>
    <property type="match status" value="2"/>
</dbReference>
<accession>A0A7Z0IQ87</accession>
<keyword evidence="6" id="KW-1185">Reference proteome</keyword>
<dbReference type="PANTHER" id="PTHR10668">
    <property type="entry name" value="PHYTOENE DEHYDROGENASE"/>
    <property type="match status" value="1"/>
</dbReference>
<reference evidence="5 6" key="1">
    <citation type="submission" date="2020-07" db="EMBL/GenBank/DDBJ databases">
        <title>Sequencing the genomes of 1000 actinobacteria strains.</title>
        <authorList>
            <person name="Klenk H.-P."/>
        </authorList>
    </citation>
    <scope>NUCLEOTIDE SEQUENCE [LARGE SCALE GENOMIC DNA]</scope>
    <source>
        <strain evidence="5 6">DSM 26487</strain>
    </source>
</reference>
<dbReference type="InterPro" id="IPR002937">
    <property type="entry name" value="Amino_oxidase"/>
</dbReference>